<reference evidence="2 3" key="1">
    <citation type="journal article" date="2014" name="Genome Announc.">
        <title>Draft Genome Sequence of Fervidicella metallireducens Strain AeBT, an Iron-Reducing Thermoanaerobe from the Great Artesian Basin.</title>
        <authorList>
            <person name="Patel B.K."/>
        </authorList>
    </citation>
    <scope>NUCLEOTIDE SEQUENCE [LARGE SCALE GENOMIC DNA]</scope>
    <source>
        <strain evidence="2 3">AeB</strain>
    </source>
</reference>
<comment type="caution">
    <text evidence="2">The sequence shown here is derived from an EMBL/GenBank/DDBJ whole genome shotgun (WGS) entry which is preliminary data.</text>
</comment>
<feature type="domain" description="SHOCT-like" evidence="1">
    <location>
        <begin position="9"/>
        <end position="43"/>
    </location>
</feature>
<dbReference type="AlphaFoldDB" id="A0A017RVH9"/>
<keyword evidence="3" id="KW-1185">Reference proteome</keyword>
<sequence length="45" mass="5219">MQAKEITSVPYLISRSILKELLEDGLMTEEEFSKIDAENKKTFNK</sequence>
<dbReference type="RefSeq" id="WP_169734720.1">
    <property type="nucleotide sequence ID" value="NZ_AZQP01000034.1"/>
</dbReference>
<dbReference type="InterPro" id="IPR046749">
    <property type="entry name" value="SHOCT_2"/>
</dbReference>
<dbReference type="Pfam" id="PF20612">
    <property type="entry name" value="SHOCT_2"/>
    <property type="match status" value="1"/>
</dbReference>
<evidence type="ECO:0000313" key="2">
    <source>
        <dbReference type="EMBL" id="EYE87915.1"/>
    </source>
</evidence>
<dbReference type="Proteomes" id="UP000019681">
    <property type="component" value="Unassembled WGS sequence"/>
</dbReference>
<organism evidence="2 3">
    <name type="scientific">Fervidicella metallireducens AeB</name>
    <dbReference type="NCBI Taxonomy" id="1403537"/>
    <lineage>
        <taxon>Bacteria</taxon>
        <taxon>Bacillati</taxon>
        <taxon>Bacillota</taxon>
        <taxon>Clostridia</taxon>
        <taxon>Eubacteriales</taxon>
        <taxon>Clostridiaceae</taxon>
        <taxon>Fervidicella</taxon>
    </lineage>
</organism>
<accession>A0A017RVH9</accession>
<gene>
    <name evidence="2" type="ORF">Q428_10850</name>
</gene>
<dbReference type="EMBL" id="AZQP01000034">
    <property type="protein sequence ID" value="EYE87915.1"/>
    <property type="molecule type" value="Genomic_DNA"/>
</dbReference>
<name>A0A017RVH9_9CLOT</name>
<evidence type="ECO:0000259" key="1">
    <source>
        <dbReference type="Pfam" id="PF20612"/>
    </source>
</evidence>
<proteinExistence type="predicted"/>
<evidence type="ECO:0000313" key="3">
    <source>
        <dbReference type="Proteomes" id="UP000019681"/>
    </source>
</evidence>
<protein>
    <recommendedName>
        <fullName evidence="1">SHOCT-like domain-containing protein</fullName>
    </recommendedName>
</protein>